<organism evidence="2 3">
    <name type="scientific">Lacrimispora defluvii</name>
    <dbReference type="NCBI Taxonomy" id="2719233"/>
    <lineage>
        <taxon>Bacteria</taxon>
        <taxon>Bacillati</taxon>
        <taxon>Bacillota</taxon>
        <taxon>Clostridia</taxon>
        <taxon>Lachnospirales</taxon>
        <taxon>Lachnospiraceae</taxon>
        <taxon>Lacrimispora</taxon>
    </lineage>
</organism>
<keyword evidence="1" id="KW-0812">Transmembrane</keyword>
<evidence type="ECO:0000313" key="2">
    <source>
        <dbReference type="EMBL" id="NNJ29172.1"/>
    </source>
</evidence>
<keyword evidence="1" id="KW-1133">Transmembrane helix</keyword>
<keyword evidence="3" id="KW-1185">Reference proteome</keyword>
<dbReference type="RefSeq" id="WP_170820451.1">
    <property type="nucleotide sequence ID" value="NZ_JAAOXG010000008.1"/>
</dbReference>
<evidence type="ECO:0000256" key="1">
    <source>
        <dbReference type="SAM" id="Phobius"/>
    </source>
</evidence>
<keyword evidence="1" id="KW-0472">Membrane</keyword>
<feature type="transmembrane region" description="Helical" evidence="1">
    <location>
        <begin position="48"/>
        <end position="69"/>
    </location>
</feature>
<protein>
    <submittedName>
        <fullName evidence="2">Uncharacterized protein</fullName>
    </submittedName>
</protein>
<proteinExistence type="predicted"/>
<evidence type="ECO:0000313" key="3">
    <source>
        <dbReference type="Proteomes" id="UP000539052"/>
    </source>
</evidence>
<name>A0ABX1VLF6_9FIRM</name>
<reference evidence="2 3" key="1">
    <citation type="submission" date="2020-03" db="EMBL/GenBank/DDBJ databases">
        <title>Genome Sequence of industrial isolate, B5A.</title>
        <authorList>
            <person name="Sharma S."/>
            <person name="Patil P.B."/>
            <person name="Korpole S."/>
        </authorList>
    </citation>
    <scope>NUCLEOTIDE SEQUENCE [LARGE SCALE GENOMIC DNA]</scope>
    <source>
        <strain evidence="2 3">PI-S10-B5A</strain>
    </source>
</reference>
<dbReference type="Proteomes" id="UP000539052">
    <property type="component" value="Unassembled WGS sequence"/>
</dbReference>
<dbReference type="EMBL" id="JAAOXG010000008">
    <property type="protein sequence ID" value="NNJ29172.1"/>
    <property type="molecule type" value="Genomic_DNA"/>
</dbReference>
<comment type="caution">
    <text evidence="2">The sequence shown here is derived from an EMBL/GenBank/DDBJ whole genome shotgun (WGS) entry which is preliminary data.</text>
</comment>
<accession>A0ABX1VLF6</accession>
<gene>
    <name evidence="2" type="ORF">G9470_05065</name>
</gene>
<sequence>MQFYIATASDADTSDVEWESLQDLEVSEDFDQTSQELLYSINNNLTQINTYVGFTVTVGFALIIVYIIIKPVFYFLR</sequence>